<organism evidence="2 3">
    <name type="scientific">Thermococcus nautili</name>
    <dbReference type="NCBI Taxonomy" id="195522"/>
    <lineage>
        <taxon>Archaea</taxon>
        <taxon>Methanobacteriati</taxon>
        <taxon>Methanobacteriota</taxon>
        <taxon>Thermococci</taxon>
        <taxon>Thermococcales</taxon>
        <taxon>Thermococcaceae</taxon>
        <taxon>Thermococcus</taxon>
    </lineage>
</organism>
<proteinExistence type="predicted"/>
<dbReference type="AlphaFoldDB" id="W8P4T2"/>
<feature type="transmembrane region" description="Helical" evidence="1">
    <location>
        <begin position="98"/>
        <end position="119"/>
    </location>
</feature>
<dbReference type="RefSeq" id="WP_042692957.1">
    <property type="nucleotide sequence ID" value="NZ_CP007264.1"/>
</dbReference>
<evidence type="ECO:0000256" key="1">
    <source>
        <dbReference type="SAM" id="Phobius"/>
    </source>
</evidence>
<dbReference type="Pfam" id="PF11667">
    <property type="entry name" value="DUF3267"/>
    <property type="match status" value="1"/>
</dbReference>
<dbReference type="KEGG" id="tnu:BD01_2233"/>
<dbReference type="EMBL" id="CP007264">
    <property type="protein sequence ID" value="AHL23821.1"/>
    <property type="molecule type" value="Genomic_DNA"/>
</dbReference>
<reference evidence="2 3" key="1">
    <citation type="submission" date="2014-02" db="EMBL/GenBank/DDBJ databases">
        <title>Genome Sequence of an Hyperthermophilic Archaeon, Thermococcus nautili 30-1, producing viral vesicles.</title>
        <authorList>
            <person name="Oberto J."/>
            <person name="Gaudin M."/>
            <person name="Cossu M."/>
            <person name="Gorlas A."/>
            <person name="Slesarev A."/>
            <person name="Marguet E."/>
            <person name="Forterre P."/>
        </authorList>
    </citation>
    <scope>NUCLEOTIDE SEQUENCE [LARGE SCALE GENOMIC DNA]</scope>
    <source>
        <strain evidence="2 3">30-1</strain>
    </source>
</reference>
<feature type="transmembrane region" description="Helical" evidence="1">
    <location>
        <begin position="125"/>
        <end position="148"/>
    </location>
</feature>
<name>W8P4T2_9EURY</name>
<dbReference type="GeneID" id="24957897"/>
<dbReference type="InterPro" id="IPR021683">
    <property type="entry name" value="DUF3267"/>
</dbReference>
<feature type="transmembrane region" description="Helical" evidence="1">
    <location>
        <begin position="41"/>
        <end position="63"/>
    </location>
</feature>
<dbReference type="OrthoDB" id="99896at2157"/>
<evidence type="ECO:0000313" key="2">
    <source>
        <dbReference type="EMBL" id="AHL23821.1"/>
    </source>
</evidence>
<gene>
    <name evidence="2" type="ORF">BD01_2233</name>
</gene>
<feature type="transmembrane region" description="Helical" evidence="1">
    <location>
        <begin position="178"/>
        <end position="196"/>
    </location>
</feature>
<sequence>MGEFRLSDYSSDFLTLSLLLLIGSAFTVPWVEVSVSSLRDFVYYLILPWVVVIPFHEGLHALVARLFGARVRFGVTTFGKLVVAPYTAVETPLTARRFIAVTLAPLSLSLIALALAWLLRSDFWALVYVFNTAGMAGDFIVILALLGLSPDTEVVDRGEALVSSSGTLEPYPLWVSKALRVVLLAVLLAIIARARVEVVVENSP</sequence>
<keyword evidence="1" id="KW-0812">Transmembrane</keyword>
<keyword evidence="1" id="KW-1133">Transmembrane helix</keyword>
<dbReference type="eggNOG" id="arCOG05799">
    <property type="taxonomic scope" value="Archaea"/>
</dbReference>
<dbReference type="STRING" id="195522.BD01_2233"/>
<keyword evidence="1" id="KW-0472">Membrane</keyword>
<evidence type="ECO:0000313" key="3">
    <source>
        <dbReference type="Proteomes" id="UP000019434"/>
    </source>
</evidence>
<dbReference type="Proteomes" id="UP000019434">
    <property type="component" value="Chromosome"/>
</dbReference>
<accession>W8P4T2</accession>
<dbReference type="HOGENOM" id="CLU_1335098_0_0_2"/>
<protein>
    <submittedName>
        <fullName evidence="2">M50 metallopeptidase</fullName>
    </submittedName>
</protein>
<keyword evidence="3" id="KW-1185">Reference proteome</keyword>